<keyword evidence="7 18" id="KW-0679">Respiratory chain</keyword>
<comment type="subcellular location">
    <subcellularLocation>
        <location evidence="2 18">Mitochondrion inner membrane</location>
        <topology evidence="2 18">Multi-pass membrane protein</topology>
    </subcellularLocation>
</comment>
<evidence type="ECO:0000256" key="9">
    <source>
        <dbReference type="ARBA" id="ARBA00022792"/>
    </source>
</evidence>
<dbReference type="Pfam" id="PF00361">
    <property type="entry name" value="Proton_antipo_M"/>
    <property type="match status" value="1"/>
</dbReference>
<dbReference type="EMBL" id="KF669870">
    <property type="protein sequence ID" value="AHA51721.1"/>
    <property type="molecule type" value="Genomic_DNA"/>
</dbReference>
<evidence type="ECO:0000256" key="12">
    <source>
        <dbReference type="ARBA" id="ARBA00022989"/>
    </source>
</evidence>
<evidence type="ECO:0000256" key="3">
    <source>
        <dbReference type="ARBA" id="ARBA00007012"/>
    </source>
</evidence>
<dbReference type="InterPro" id="IPR050175">
    <property type="entry name" value="Complex_I_Subunit_2"/>
</dbReference>
<feature type="transmembrane region" description="Helical" evidence="18">
    <location>
        <begin position="196"/>
        <end position="217"/>
    </location>
</feature>
<dbReference type="AlphaFoldDB" id="V5LH44"/>
<gene>
    <name evidence="20" type="primary">nad2</name>
</gene>
<keyword evidence="9 18" id="KW-0999">Mitochondrion inner membrane</keyword>
<evidence type="ECO:0000256" key="13">
    <source>
        <dbReference type="ARBA" id="ARBA00023027"/>
    </source>
</evidence>
<dbReference type="PANTHER" id="PTHR46552:SF1">
    <property type="entry name" value="NADH-UBIQUINONE OXIDOREDUCTASE CHAIN 2"/>
    <property type="match status" value="1"/>
</dbReference>
<keyword evidence="6" id="KW-0813">Transport</keyword>
<feature type="domain" description="NADH:quinone oxidoreductase/Mrp antiporter transmembrane" evidence="19">
    <location>
        <begin position="23"/>
        <end position="284"/>
    </location>
</feature>
<proteinExistence type="inferred from homology"/>
<evidence type="ECO:0000256" key="5">
    <source>
        <dbReference type="ARBA" id="ARBA00021008"/>
    </source>
</evidence>
<keyword evidence="10 18" id="KW-1278">Translocase</keyword>
<evidence type="ECO:0000256" key="10">
    <source>
        <dbReference type="ARBA" id="ARBA00022967"/>
    </source>
</evidence>
<keyword evidence="14 18" id="KW-0830">Ubiquinone</keyword>
<evidence type="ECO:0000256" key="17">
    <source>
        <dbReference type="ARBA" id="ARBA00049551"/>
    </source>
</evidence>
<feature type="transmembrane region" description="Helical" evidence="18">
    <location>
        <begin position="59"/>
        <end position="79"/>
    </location>
</feature>
<dbReference type="GO" id="GO:0008137">
    <property type="term" value="F:NADH dehydrogenase (ubiquinone) activity"/>
    <property type="evidence" value="ECO:0007669"/>
    <property type="project" value="UniProtKB-EC"/>
</dbReference>
<keyword evidence="13 18" id="KW-0520">NAD</keyword>
<feature type="transmembrane region" description="Helical" evidence="18">
    <location>
        <begin position="314"/>
        <end position="333"/>
    </location>
</feature>
<evidence type="ECO:0000256" key="18">
    <source>
        <dbReference type="RuleBase" id="RU003403"/>
    </source>
</evidence>
<feature type="transmembrane region" description="Helical" evidence="18">
    <location>
        <begin position="269"/>
        <end position="293"/>
    </location>
</feature>
<comment type="function">
    <text evidence="18">Core subunit of the mitochondrial membrane respiratory chain NADH dehydrogenase (Complex I) which catalyzes electron transfer from NADH through the respiratory chain, using ubiquinone as an electron acceptor. Essential for the catalytic activity and assembly of complex I.</text>
</comment>
<organism evidence="20">
    <name type="scientific">Diabrotica barberi</name>
    <name type="common">Northern corn rootworm</name>
    <dbReference type="NCBI Taxonomy" id="50386"/>
    <lineage>
        <taxon>Eukaryota</taxon>
        <taxon>Metazoa</taxon>
        <taxon>Ecdysozoa</taxon>
        <taxon>Arthropoda</taxon>
        <taxon>Hexapoda</taxon>
        <taxon>Insecta</taxon>
        <taxon>Pterygota</taxon>
        <taxon>Neoptera</taxon>
        <taxon>Endopterygota</taxon>
        <taxon>Coleoptera</taxon>
        <taxon>Polyphaga</taxon>
        <taxon>Cucujiformia</taxon>
        <taxon>Chrysomeloidea</taxon>
        <taxon>Chrysomelidae</taxon>
        <taxon>Galerucinae</taxon>
        <taxon>Diabroticina</taxon>
        <taxon>Diabroticites</taxon>
        <taxon>Diabrotica</taxon>
    </lineage>
</organism>
<keyword evidence="11 18" id="KW-0249">Electron transport</keyword>
<evidence type="ECO:0000256" key="2">
    <source>
        <dbReference type="ARBA" id="ARBA00004448"/>
    </source>
</evidence>
<geneLocation type="mitochondrion" evidence="20"/>
<comment type="similarity">
    <text evidence="3 18">Belongs to the complex I subunit 2 family.</text>
</comment>
<feature type="transmembrane region" description="Helical" evidence="18">
    <location>
        <begin position="147"/>
        <end position="166"/>
    </location>
</feature>
<keyword evidence="12 18" id="KW-1133">Transmembrane helix</keyword>
<dbReference type="PANTHER" id="PTHR46552">
    <property type="entry name" value="NADH-UBIQUINONE OXIDOREDUCTASE CHAIN 2"/>
    <property type="match status" value="1"/>
</dbReference>
<comment type="function">
    <text evidence="1">Core subunit of the mitochondrial membrane respiratory chain NADH dehydrogenase (Complex I) that is believed to belong to the minimal assembly required for catalysis. Complex I functions in the transfer of electrons from NADH to the respiratory chain. The immediate electron acceptor for the enzyme is believed to be ubiquinone.</text>
</comment>
<keyword evidence="8 18" id="KW-0812">Transmembrane</keyword>
<evidence type="ECO:0000256" key="11">
    <source>
        <dbReference type="ARBA" id="ARBA00022982"/>
    </source>
</evidence>
<comment type="catalytic activity">
    <reaction evidence="17 18">
        <text>a ubiquinone + NADH + 5 H(+)(in) = a ubiquinol + NAD(+) + 4 H(+)(out)</text>
        <dbReference type="Rhea" id="RHEA:29091"/>
        <dbReference type="Rhea" id="RHEA-COMP:9565"/>
        <dbReference type="Rhea" id="RHEA-COMP:9566"/>
        <dbReference type="ChEBI" id="CHEBI:15378"/>
        <dbReference type="ChEBI" id="CHEBI:16389"/>
        <dbReference type="ChEBI" id="CHEBI:17976"/>
        <dbReference type="ChEBI" id="CHEBI:57540"/>
        <dbReference type="ChEBI" id="CHEBI:57945"/>
        <dbReference type="EC" id="7.1.1.2"/>
    </reaction>
</comment>
<dbReference type="InterPro" id="IPR001750">
    <property type="entry name" value="ND/Mrp_TM"/>
</dbReference>
<evidence type="ECO:0000256" key="6">
    <source>
        <dbReference type="ARBA" id="ARBA00022448"/>
    </source>
</evidence>
<evidence type="ECO:0000256" key="4">
    <source>
        <dbReference type="ARBA" id="ARBA00012944"/>
    </source>
</evidence>
<dbReference type="GO" id="GO:0006120">
    <property type="term" value="P:mitochondrial electron transport, NADH to ubiquinone"/>
    <property type="evidence" value="ECO:0007669"/>
    <property type="project" value="InterPro"/>
</dbReference>
<evidence type="ECO:0000259" key="19">
    <source>
        <dbReference type="Pfam" id="PF00361"/>
    </source>
</evidence>
<keyword evidence="16 18" id="KW-0472">Membrane</keyword>
<sequence length="336" mass="39016">MYKLYKIFFINFLISGTLITISAYSWLSMWIGLEINLLSFIPLMKSHNNIFPAEATLKYFITQALASAIVLFSIMLTLNSSDFILSNWNSTYNLILNSALMTKVGAAPFHAWFPEVAEGLNWMNNLLLMTWQKIAPMIMIMYNCNSLFFSVIIVICSLISGILGLNQMSLRKLMAYSSINHIAWMLASMLTYKMIWFLYFMIYALILSSIILLFNYLKIFYLKQLFLNLNSNKMLKLFFIFNFLSLGGLPPFLGFLPKWLVINNLVENNFYAVSLILIILTLITLFFYLRITFSTVTILMNEIYSKPIKINNNWLIFFNAFTLMSLFLCTEIFSMI</sequence>
<dbReference type="EC" id="7.1.1.2" evidence="4 18"/>
<evidence type="ECO:0000256" key="15">
    <source>
        <dbReference type="ARBA" id="ARBA00023128"/>
    </source>
</evidence>
<evidence type="ECO:0000256" key="1">
    <source>
        <dbReference type="ARBA" id="ARBA00003257"/>
    </source>
</evidence>
<evidence type="ECO:0000256" key="8">
    <source>
        <dbReference type="ARBA" id="ARBA00022692"/>
    </source>
</evidence>
<reference evidence="20" key="1">
    <citation type="journal article" date="2014" name="Gene">
        <title>Assembly and annotation of full mitochondrial genomes for the corn rootworm species, Diabrotica virgifera virgifera and Diabrotica barberi (Insecta: Coleoptera: Chrysomelidae), using Next Generation Sequence data.</title>
        <authorList>
            <person name="Coates B.S."/>
        </authorList>
    </citation>
    <scope>NUCLEOTIDE SEQUENCE</scope>
</reference>
<feature type="transmembrane region" description="Helical" evidence="18">
    <location>
        <begin position="7"/>
        <end position="27"/>
    </location>
</feature>
<keyword evidence="15 18" id="KW-0496">Mitochondrion</keyword>
<feature type="transmembrane region" description="Helical" evidence="18">
    <location>
        <begin position="237"/>
        <end position="257"/>
    </location>
</feature>
<name>V5LH44_DIABR</name>
<dbReference type="InterPro" id="IPR003917">
    <property type="entry name" value="NADH_UbQ_OxRdtase_chain2"/>
</dbReference>
<dbReference type="PRINTS" id="PR01436">
    <property type="entry name" value="NADHDHGNASE2"/>
</dbReference>
<evidence type="ECO:0000256" key="7">
    <source>
        <dbReference type="ARBA" id="ARBA00022660"/>
    </source>
</evidence>
<evidence type="ECO:0000313" key="20">
    <source>
        <dbReference type="EMBL" id="AHA51721.1"/>
    </source>
</evidence>
<accession>V5LH44</accession>
<evidence type="ECO:0000256" key="16">
    <source>
        <dbReference type="ARBA" id="ARBA00023136"/>
    </source>
</evidence>
<dbReference type="GO" id="GO:0005743">
    <property type="term" value="C:mitochondrial inner membrane"/>
    <property type="evidence" value="ECO:0007669"/>
    <property type="project" value="UniProtKB-SubCell"/>
</dbReference>
<evidence type="ECO:0000256" key="14">
    <source>
        <dbReference type="ARBA" id="ARBA00023075"/>
    </source>
</evidence>
<protein>
    <recommendedName>
        <fullName evidence="5 18">NADH-ubiquinone oxidoreductase chain 2</fullName>
        <ecNumber evidence="4 18">7.1.1.2</ecNumber>
    </recommendedName>
</protein>